<evidence type="ECO:0000256" key="1">
    <source>
        <dbReference type="ARBA" id="ARBA00005005"/>
    </source>
</evidence>
<dbReference type="InterPro" id="IPR006108">
    <property type="entry name" value="3HC_DH_C"/>
</dbReference>
<dbReference type="Pfam" id="PF00378">
    <property type="entry name" value="ECH_1"/>
    <property type="match status" value="1"/>
</dbReference>
<dbReference type="InterPro" id="IPR036291">
    <property type="entry name" value="NAD(P)-bd_dom_sf"/>
</dbReference>
<accession>A0A916UCQ4</accession>
<keyword evidence="6" id="KW-0443">Lipid metabolism</keyword>
<keyword evidence="4" id="KW-0560">Oxidoreductase</keyword>
<proteinExistence type="predicted"/>
<comment type="pathway">
    <text evidence="1">Lipid metabolism; fatty acid beta-oxidation.</text>
</comment>
<comment type="catalytic activity">
    <reaction evidence="7">
        <text>a (3S)-3-hydroxyacyl-CoA + NAD(+) = a 3-oxoacyl-CoA + NADH + H(+)</text>
        <dbReference type="Rhea" id="RHEA:22432"/>
        <dbReference type="ChEBI" id="CHEBI:15378"/>
        <dbReference type="ChEBI" id="CHEBI:57318"/>
        <dbReference type="ChEBI" id="CHEBI:57540"/>
        <dbReference type="ChEBI" id="CHEBI:57945"/>
        <dbReference type="ChEBI" id="CHEBI:90726"/>
        <dbReference type="EC" id="1.1.1.35"/>
    </reaction>
</comment>
<name>A0A916UCQ4_9SPHI</name>
<reference evidence="10" key="1">
    <citation type="journal article" date="2014" name="Int. J. Syst. Evol. Microbiol.">
        <title>Complete genome sequence of Corynebacterium casei LMG S-19264T (=DSM 44701T), isolated from a smear-ripened cheese.</title>
        <authorList>
            <consortium name="US DOE Joint Genome Institute (JGI-PGF)"/>
            <person name="Walter F."/>
            <person name="Albersmeier A."/>
            <person name="Kalinowski J."/>
            <person name="Ruckert C."/>
        </authorList>
    </citation>
    <scope>NUCLEOTIDE SEQUENCE</scope>
    <source>
        <strain evidence="10">CGMCC 1.15343</strain>
    </source>
</reference>
<dbReference type="Gene3D" id="3.40.50.720">
    <property type="entry name" value="NAD(P)-binding Rossmann-like Domain"/>
    <property type="match status" value="1"/>
</dbReference>
<keyword evidence="5" id="KW-0520">NAD</keyword>
<feature type="domain" description="3-hydroxyacyl-CoA dehydrogenase C-terminal" evidence="8">
    <location>
        <begin position="194"/>
        <end position="293"/>
    </location>
</feature>
<keyword evidence="2" id="KW-0276">Fatty acid metabolism</keyword>
<evidence type="ECO:0000256" key="7">
    <source>
        <dbReference type="ARBA" id="ARBA00049556"/>
    </source>
</evidence>
<dbReference type="AlphaFoldDB" id="A0A916UCQ4"/>
<dbReference type="EMBL" id="BMIL01000007">
    <property type="protein sequence ID" value="GGC68826.1"/>
    <property type="molecule type" value="Genomic_DNA"/>
</dbReference>
<dbReference type="Pfam" id="PF00725">
    <property type="entry name" value="3HCDH"/>
    <property type="match status" value="2"/>
</dbReference>
<protein>
    <submittedName>
        <fullName evidence="10">3-hydroxyacyl-CoA dehydrogenase</fullName>
    </submittedName>
</protein>
<dbReference type="SUPFAM" id="SSF51735">
    <property type="entry name" value="NAD(P)-binding Rossmann-fold domains"/>
    <property type="match status" value="1"/>
</dbReference>
<dbReference type="GO" id="GO:0016042">
    <property type="term" value="P:lipid catabolic process"/>
    <property type="evidence" value="ECO:0007669"/>
    <property type="project" value="UniProtKB-KW"/>
</dbReference>
<evidence type="ECO:0000313" key="11">
    <source>
        <dbReference type="Proteomes" id="UP000651668"/>
    </source>
</evidence>
<dbReference type="Proteomes" id="UP000651668">
    <property type="component" value="Unassembled WGS sequence"/>
</dbReference>
<dbReference type="PANTHER" id="PTHR48075:SF7">
    <property type="entry name" value="3-HYDROXYACYL-COA DEHYDROGENASE-RELATED"/>
    <property type="match status" value="1"/>
</dbReference>
<keyword evidence="11" id="KW-1185">Reference proteome</keyword>
<evidence type="ECO:0000259" key="9">
    <source>
        <dbReference type="Pfam" id="PF02737"/>
    </source>
</evidence>
<dbReference type="Gene3D" id="3.90.226.10">
    <property type="entry name" value="2-enoyl-CoA Hydratase, Chain A, domain 1"/>
    <property type="match status" value="1"/>
</dbReference>
<dbReference type="SUPFAM" id="SSF48179">
    <property type="entry name" value="6-phosphogluconate dehydrogenase C-terminal domain-like"/>
    <property type="match status" value="2"/>
</dbReference>
<dbReference type="InterPro" id="IPR008927">
    <property type="entry name" value="6-PGluconate_DH-like_C_sf"/>
</dbReference>
<evidence type="ECO:0000256" key="4">
    <source>
        <dbReference type="ARBA" id="ARBA00023002"/>
    </source>
</evidence>
<reference evidence="10" key="2">
    <citation type="submission" date="2020-09" db="EMBL/GenBank/DDBJ databases">
        <authorList>
            <person name="Sun Q."/>
            <person name="Zhou Y."/>
        </authorList>
    </citation>
    <scope>NUCLEOTIDE SEQUENCE</scope>
    <source>
        <strain evidence="10">CGMCC 1.15343</strain>
    </source>
</reference>
<gene>
    <name evidence="10" type="ORF">GCM10011387_22780</name>
</gene>
<organism evidence="10 11">
    <name type="scientific">Pedobacter quisquiliarum</name>
    <dbReference type="NCBI Taxonomy" id="1834438"/>
    <lineage>
        <taxon>Bacteria</taxon>
        <taxon>Pseudomonadati</taxon>
        <taxon>Bacteroidota</taxon>
        <taxon>Sphingobacteriia</taxon>
        <taxon>Sphingobacteriales</taxon>
        <taxon>Sphingobacteriaceae</taxon>
        <taxon>Pedobacter</taxon>
    </lineage>
</organism>
<comment type="caution">
    <text evidence="10">The sequence shown here is derived from an EMBL/GenBank/DDBJ whole genome shotgun (WGS) entry which is preliminary data.</text>
</comment>
<evidence type="ECO:0000256" key="3">
    <source>
        <dbReference type="ARBA" id="ARBA00022963"/>
    </source>
</evidence>
<evidence type="ECO:0000313" key="10">
    <source>
        <dbReference type="EMBL" id="GGC68826.1"/>
    </source>
</evidence>
<evidence type="ECO:0000256" key="6">
    <source>
        <dbReference type="ARBA" id="ARBA00023098"/>
    </source>
</evidence>
<evidence type="ECO:0000259" key="8">
    <source>
        <dbReference type="Pfam" id="PF00725"/>
    </source>
</evidence>
<dbReference type="InterPro" id="IPR006176">
    <property type="entry name" value="3-OHacyl-CoA_DH_NAD-bd"/>
</dbReference>
<dbReference type="InterPro" id="IPR029045">
    <property type="entry name" value="ClpP/crotonase-like_dom_sf"/>
</dbReference>
<dbReference type="GO" id="GO:0006631">
    <property type="term" value="P:fatty acid metabolic process"/>
    <property type="evidence" value="ECO:0007669"/>
    <property type="project" value="UniProtKB-KW"/>
</dbReference>
<dbReference type="CDD" id="cd06558">
    <property type="entry name" value="crotonase-like"/>
    <property type="match status" value="1"/>
</dbReference>
<dbReference type="GO" id="GO:0070403">
    <property type="term" value="F:NAD+ binding"/>
    <property type="evidence" value="ECO:0007669"/>
    <property type="project" value="InterPro"/>
</dbReference>
<evidence type="ECO:0000256" key="2">
    <source>
        <dbReference type="ARBA" id="ARBA00022832"/>
    </source>
</evidence>
<sequence length="787" mass="87270">MMNKRINKVAVLGSGIMGSRIACHFANIGVEVLLLDIPAKEGDKNGIVNKALETAVKTNPSPVYTKSVVNKITTGNFEDDMKKISAYDWVIEVVVENLDIKKQVFEQVEQHRKPGSIISSNTSGIPIHMMAEGRSEDFKANFCGTHFFNPPRYLRLLEIIPTPYTNPELVDFLMHYGDKFLGKTTVLCKDTPAFIANRVGVYSIMALLHLVEKMDLTVEEVDKYTGPALGRPKSATFRTTDVVGLDTMIKVAKGLYDNCPEDKAHELFKLPEYVAKMEQNNWLGDKTSQGFYKKTKTPEGKTEILALDLKTLTYKPQVKVKSATLDMTKSIDNVRERMKVFAAGRDKAGELFRASFFGLFEYVSDRIPEISNELYRIDDAMRAGFGWELGPFEVWDAVGITEAVEGMRKYGHVAAPWVHEMLAAGHTSFYKVAEGIKLYYDIPSKSYVPVPGAEAFIVLDNLRAKQTLWKNAGASIIDLGDGILNVEFHSKMNTIGGDTLQAINKAIDMAEKDYRGLVIGNDGANFSAGANVGMIFMMAVEQEWDELNMAIRMFQNTSMRIRYSSIPVVVAPHNLTLGGGCEFSLHADHVQLNAETYMGLVEFGVGVIPGGGGTKEFALRASDEFKSEQIAQNVLKERFLTIGMAKVSTSAEEAFDLGYLQQDKYSISMNRSRLIADAKAKAIELAEAGYTMPVKRKDIKVLGKQGLGIVYAGANSMYSGKYISEHDKKISEKLGYVLCGGDLSAPTEVTEQYLLDLEREAFLSLCGERKTLERIQSIVTKGKPLRN</sequence>
<dbReference type="PANTHER" id="PTHR48075">
    <property type="entry name" value="3-HYDROXYACYL-COA DEHYDROGENASE FAMILY PROTEIN"/>
    <property type="match status" value="1"/>
</dbReference>
<dbReference type="Pfam" id="PF02737">
    <property type="entry name" value="3HCDH_N"/>
    <property type="match status" value="1"/>
</dbReference>
<evidence type="ECO:0000256" key="5">
    <source>
        <dbReference type="ARBA" id="ARBA00023027"/>
    </source>
</evidence>
<feature type="domain" description="3-hydroxyacyl-CoA dehydrogenase NAD binding" evidence="9">
    <location>
        <begin position="8"/>
        <end position="191"/>
    </location>
</feature>
<keyword evidence="3" id="KW-0442">Lipid degradation</keyword>
<dbReference type="InterPro" id="IPR001753">
    <property type="entry name" value="Enoyl-CoA_hydra/iso"/>
</dbReference>
<dbReference type="GO" id="GO:0003857">
    <property type="term" value="F:(3S)-3-hydroxyacyl-CoA dehydrogenase (NAD+) activity"/>
    <property type="evidence" value="ECO:0007669"/>
    <property type="project" value="UniProtKB-EC"/>
</dbReference>
<dbReference type="Gene3D" id="1.10.1040.50">
    <property type="match status" value="1"/>
</dbReference>
<feature type="domain" description="3-hydroxyacyl-CoA dehydrogenase C-terminal" evidence="8">
    <location>
        <begin position="375"/>
        <end position="425"/>
    </location>
</feature>
<dbReference type="SUPFAM" id="SSF52096">
    <property type="entry name" value="ClpP/crotonase"/>
    <property type="match status" value="1"/>
</dbReference>